<evidence type="ECO:0000313" key="2">
    <source>
        <dbReference type="Proteomes" id="UP000532440"/>
    </source>
</evidence>
<proteinExistence type="predicted"/>
<dbReference type="Proteomes" id="UP000532440">
    <property type="component" value="Unassembled WGS sequence"/>
</dbReference>
<dbReference type="EMBL" id="JACHGB010000003">
    <property type="protein sequence ID" value="MBB5271364.1"/>
    <property type="molecule type" value="Genomic_DNA"/>
</dbReference>
<gene>
    <name evidence="1" type="ORF">HNQ70_001374</name>
</gene>
<evidence type="ECO:0000313" key="1">
    <source>
        <dbReference type="EMBL" id="MBB5271364.1"/>
    </source>
</evidence>
<reference evidence="1 2" key="1">
    <citation type="submission" date="2020-08" db="EMBL/GenBank/DDBJ databases">
        <title>Genomic Encyclopedia of Type Strains, Phase IV (KMG-IV): sequencing the most valuable type-strain genomes for metagenomic binning, comparative biology and taxonomic classification.</title>
        <authorList>
            <person name="Goeker M."/>
        </authorList>
    </citation>
    <scope>NUCLEOTIDE SEQUENCE [LARGE SCALE GENOMIC DNA]</scope>
    <source>
        <strain evidence="1 2">DSM 29781</strain>
    </source>
</reference>
<sequence>MNAIVQRNEFANELALPDTAATAVAAQAKALIEARYIMAIRRPRDMDVVRERMLKECARPSFAAVARYTKPIGKDKSKWPTGPSIRFAEAAVRNMTNITVETMTVYDDREKRIVRVTVTDLEANVPYSQDVTISKTIERRQKKDGDTVLATRTNSYGDILYILEATDDDIINKQQALISKAVRTLGLRLIPGDIVDECMDQVLLTQRNADAEDPDAAKRKLFDAFATLGVRAEQIKEYLGHDAASLAPKELVDLRALYSAIRDGEATWRDVMDERAAKAEARSSSLDAVRAAAAAKKVAPAKGAAIDVIESRAADAPALTFAEVADRLQQAATPDALAEAADLIGAVHDEQQREELAAIYRERSEKVGA</sequence>
<protein>
    <submittedName>
        <fullName evidence="1">Uncharacterized protein</fullName>
    </submittedName>
</protein>
<organism evidence="1 2">
    <name type="scientific">Quisquiliibacterium transsilvanicum</name>
    <dbReference type="NCBI Taxonomy" id="1549638"/>
    <lineage>
        <taxon>Bacteria</taxon>
        <taxon>Pseudomonadati</taxon>
        <taxon>Pseudomonadota</taxon>
        <taxon>Betaproteobacteria</taxon>
        <taxon>Burkholderiales</taxon>
        <taxon>Burkholderiaceae</taxon>
        <taxon>Quisquiliibacterium</taxon>
    </lineage>
</organism>
<name>A0A7W8M8T8_9BURK</name>
<comment type="caution">
    <text evidence="1">The sequence shown here is derived from an EMBL/GenBank/DDBJ whole genome shotgun (WGS) entry which is preliminary data.</text>
</comment>
<dbReference type="AlphaFoldDB" id="A0A7W8M8T8"/>
<dbReference type="RefSeq" id="WP_183965674.1">
    <property type="nucleotide sequence ID" value="NZ_BAABEW010000001.1"/>
</dbReference>
<accession>A0A7W8M8T8</accession>
<keyword evidence="2" id="KW-1185">Reference proteome</keyword>